<dbReference type="Gene3D" id="3.40.50.300">
    <property type="entry name" value="P-loop containing nucleotide triphosphate hydrolases"/>
    <property type="match status" value="1"/>
</dbReference>
<dbReference type="PANTHER" id="PTHR10760:SF2">
    <property type="entry name" value="LD13476P-RELATED"/>
    <property type="match status" value="1"/>
</dbReference>
<dbReference type="EMBL" id="KB007966">
    <property type="protein sequence ID" value="ELR17980.1"/>
    <property type="molecule type" value="Genomic_DNA"/>
</dbReference>
<dbReference type="InterPro" id="IPR003593">
    <property type="entry name" value="AAA+_ATPase"/>
</dbReference>
<gene>
    <name evidence="4" type="ORF">ACA1_208610</name>
</gene>
<feature type="domain" description="AAA+ ATPase" evidence="3">
    <location>
        <begin position="89"/>
        <end position="263"/>
    </location>
</feature>
<evidence type="ECO:0000313" key="4">
    <source>
        <dbReference type="EMBL" id="ELR17980.1"/>
    </source>
</evidence>
<protein>
    <recommendedName>
        <fullName evidence="3">AAA+ ATPase domain-containing protein</fullName>
    </recommendedName>
</protein>
<name>L8GYA8_ACACF</name>
<dbReference type="SUPFAM" id="SSF52540">
    <property type="entry name" value="P-loop containing nucleoside triphosphate hydrolases"/>
    <property type="match status" value="1"/>
</dbReference>
<keyword evidence="2" id="KW-0732">Signal</keyword>
<dbReference type="InterPro" id="IPR010448">
    <property type="entry name" value="Torsin"/>
</dbReference>
<dbReference type="PANTHER" id="PTHR10760">
    <property type="entry name" value="TORSIN"/>
    <property type="match status" value="1"/>
</dbReference>
<evidence type="ECO:0000256" key="1">
    <source>
        <dbReference type="ARBA" id="ARBA00006235"/>
    </source>
</evidence>
<evidence type="ECO:0000313" key="5">
    <source>
        <dbReference type="Proteomes" id="UP000011083"/>
    </source>
</evidence>
<dbReference type="KEGG" id="acan:ACA1_208610"/>
<accession>L8GYA8</accession>
<comment type="similarity">
    <text evidence="1">Belongs to the ClpA/ClpB family. Torsin subfamily.</text>
</comment>
<feature type="signal peptide" evidence="2">
    <location>
        <begin position="1"/>
        <end position="22"/>
    </location>
</feature>
<dbReference type="GO" id="GO:0005524">
    <property type="term" value="F:ATP binding"/>
    <property type="evidence" value="ECO:0007669"/>
    <property type="project" value="InterPro"/>
</dbReference>
<dbReference type="STRING" id="1257118.L8GYA8"/>
<dbReference type="OrthoDB" id="19623at2759"/>
<dbReference type="Proteomes" id="UP000011083">
    <property type="component" value="Unassembled WGS sequence"/>
</dbReference>
<evidence type="ECO:0000259" key="3">
    <source>
        <dbReference type="SMART" id="SM00382"/>
    </source>
</evidence>
<dbReference type="InterPro" id="IPR027417">
    <property type="entry name" value="P-loop_NTPase"/>
</dbReference>
<dbReference type="VEuPathDB" id="AmoebaDB:ACA1_208610"/>
<feature type="chain" id="PRO_5003990202" description="AAA+ ATPase domain-containing protein" evidence="2">
    <location>
        <begin position="23"/>
        <end position="394"/>
    </location>
</feature>
<dbReference type="AlphaFoldDB" id="L8GYA8"/>
<proteinExistence type="inferred from homology"/>
<reference evidence="4 5" key="1">
    <citation type="journal article" date="2013" name="Genome Biol.">
        <title>Genome of Acanthamoeba castellanii highlights extensive lateral gene transfer and early evolution of tyrosine kinase signaling.</title>
        <authorList>
            <person name="Clarke M."/>
            <person name="Lohan A.J."/>
            <person name="Liu B."/>
            <person name="Lagkouvardos I."/>
            <person name="Roy S."/>
            <person name="Zafar N."/>
            <person name="Bertelli C."/>
            <person name="Schilde C."/>
            <person name="Kianianmomeni A."/>
            <person name="Burglin T.R."/>
            <person name="Frech C."/>
            <person name="Turcotte B."/>
            <person name="Kopec K.O."/>
            <person name="Synnott J.M."/>
            <person name="Choo C."/>
            <person name="Paponov I."/>
            <person name="Finkler A."/>
            <person name="Soon Heng Tan C."/>
            <person name="Hutchins A.P."/>
            <person name="Weinmeier T."/>
            <person name="Rattei T."/>
            <person name="Chu J.S."/>
            <person name="Gimenez G."/>
            <person name="Irimia M."/>
            <person name="Rigden D.J."/>
            <person name="Fitzpatrick D.A."/>
            <person name="Lorenzo-Morales J."/>
            <person name="Bateman A."/>
            <person name="Chiu C.H."/>
            <person name="Tang P."/>
            <person name="Hegemann P."/>
            <person name="Fromm H."/>
            <person name="Raoult D."/>
            <person name="Greub G."/>
            <person name="Miranda-Saavedra D."/>
            <person name="Chen N."/>
            <person name="Nash P."/>
            <person name="Ginger M.L."/>
            <person name="Horn M."/>
            <person name="Schaap P."/>
            <person name="Caler L."/>
            <person name="Loftus B."/>
        </authorList>
    </citation>
    <scope>NUCLEOTIDE SEQUENCE [LARGE SCALE GENOMIC DNA]</scope>
    <source>
        <strain evidence="4 5">Neff</strain>
    </source>
</reference>
<dbReference type="GO" id="GO:0005737">
    <property type="term" value="C:cytoplasm"/>
    <property type="evidence" value="ECO:0007669"/>
    <property type="project" value="UniProtKB-ARBA"/>
</dbReference>
<dbReference type="RefSeq" id="XP_004339997.1">
    <property type="nucleotide sequence ID" value="XM_004339949.1"/>
</dbReference>
<dbReference type="InterPro" id="IPR003959">
    <property type="entry name" value="ATPase_AAA_core"/>
</dbReference>
<evidence type="ECO:0000256" key="2">
    <source>
        <dbReference type="SAM" id="SignalP"/>
    </source>
</evidence>
<dbReference type="Pfam" id="PF07724">
    <property type="entry name" value="AAA_2"/>
    <property type="match status" value="1"/>
</dbReference>
<sequence>MMQARLRSLVLALVLLPALVMAAFDDCECNESWTSFACTRCFGPCPRTLEPVKRFEELTTKPGPAKKLMGQERAAVLIADALRAASGKKPLTFHFCGENGVGKSHTALLLAEAYFAYKDKKTDMYKGLLWISGKQYQMAKSEEEIKAAREYIHEQIIDHLATCPQAIIVIDEAEMMRADILRVVGAFMDDSQTTVSSLKDPSKRVNTKEAIIILISDFGRDEIRTGDSWDEIAERVHRETKAILQEDLMVQRIQYHIPFSPVPDLNCTARVGKVSAPVEELVSLLVRQLKEHPAAKRDNIVIKKYLPFFATTVGADIHAIAEKLIHFMVAHEHYCERNYRGIEGLFATKVVGPILKQMPEPRPSTQEVTVLVKVPFDQSVVQPARAPGGGREDL</sequence>
<dbReference type="SMART" id="SM00382">
    <property type="entry name" value="AAA"/>
    <property type="match status" value="1"/>
</dbReference>
<dbReference type="GeneID" id="14918672"/>
<dbReference type="GO" id="GO:0016887">
    <property type="term" value="F:ATP hydrolysis activity"/>
    <property type="evidence" value="ECO:0007669"/>
    <property type="project" value="InterPro"/>
</dbReference>
<keyword evidence="5" id="KW-1185">Reference proteome</keyword>
<organism evidence="4 5">
    <name type="scientific">Acanthamoeba castellanii (strain ATCC 30010 / Neff)</name>
    <dbReference type="NCBI Taxonomy" id="1257118"/>
    <lineage>
        <taxon>Eukaryota</taxon>
        <taxon>Amoebozoa</taxon>
        <taxon>Discosea</taxon>
        <taxon>Longamoebia</taxon>
        <taxon>Centramoebida</taxon>
        <taxon>Acanthamoebidae</taxon>
        <taxon>Acanthamoeba</taxon>
    </lineage>
</organism>